<reference evidence="5 6" key="1">
    <citation type="submission" date="2019-01" db="EMBL/GenBank/DDBJ databases">
        <title>Oerskovia turbata Genome sequencing and assembly.</title>
        <authorList>
            <person name="Dou T."/>
        </authorList>
    </citation>
    <scope>NUCLEOTIDE SEQUENCE [LARGE SCALE GENOMIC DNA]</scope>
    <source>
        <strain evidence="4 5">JCM12123</strain>
        <strain evidence="3 6">JCM3160</strain>
    </source>
</reference>
<dbReference type="RefSeq" id="WP_030144195.1">
    <property type="nucleotide sequence ID" value="NZ_JOFV01000001.1"/>
</dbReference>
<evidence type="ECO:0000256" key="1">
    <source>
        <dbReference type="SAM" id="MobiDB-lite"/>
    </source>
</evidence>
<keyword evidence="6" id="KW-1185">Reference proteome</keyword>
<feature type="compositionally biased region" description="Polar residues" evidence="1">
    <location>
        <begin position="1"/>
        <end position="11"/>
    </location>
</feature>
<feature type="region of interest" description="Disordered" evidence="1">
    <location>
        <begin position="1"/>
        <end position="51"/>
    </location>
</feature>
<proteinExistence type="predicted"/>
<evidence type="ECO:0000259" key="2">
    <source>
        <dbReference type="Pfam" id="PF18741"/>
    </source>
</evidence>
<accession>A0A4Q1L0M9</accession>
<dbReference type="Proteomes" id="UP000289805">
    <property type="component" value="Unassembled WGS sequence"/>
</dbReference>
<comment type="caution">
    <text evidence="4">The sequence shown here is derived from an EMBL/GenBank/DDBJ whole genome shotgun (WGS) entry which is preliminary data.</text>
</comment>
<feature type="compositionally biased region" description="Low complexity" evidence="1">
    <location>
        <begin position="185"/>
        <end position="213"/>
    </location>
</feature>
<dbReference type="Pfam" id="PF18741">
    <property type="entry name" value="MTES_1575"/>
    <property type="match status" value="1"/>
</dbReference>
<dbReference type="InterPro" id="IPR049468">
    <property type="entry name" value="Restrct_endonuc-II-like_dom"/>
</dbReference>
<dbReference type="EMBL" id="SDJR01000003">
    <property type="protein sequence ID" value="RXR26879.1"/>
    <property type="molecule type" value="Genomic_DNA"/>
</dbReference>
<dbReference type="OrthoDB" id="9757917at2"/>
<dbReference type="STRING" id="1713.GCA_000718325_00291"/>
<gene>
    <name evidence="3" type="ORF">EQW73_05225</name>
    <name evidence="4" type="ORF">EQW78_03200</name>
</gene>
<protein>
    <recommendedName>
        <fullName evidence="2">Restriction endonuclease type II-like domain-containing protein</fullName>
    </recommendedName>
</protein>
<organism evidence="4 5">
    <name type="scientific">Oerskovia turbata</name>
    <dbReference type="NCBI Taxonomy" id="1713"/>
    <lineage>
        <taxon>Bacteria</taxon>
        <taxon>Bacillati</taxon>
        <taxon>Actinomycetota</taxon>
        <taxon>Actinomycetes</taxon>
        <taxon>Micrococcales</taxon>
        <taxon>Cellulomonadaceae</taxon>
        <taxon>Oerskovia</taxon>
    </lineage>
</organism>
<evidence type="ECO:0000313" key="6">
    <source>
        <dbReference type="Proteomes" id="UP000290517"/>
    </source>
</evidence>
<feature type="compositionally biased region" description="Polar residues" evidence="1">
    <location>
        <begin position="35"/>
        <end position="45"/>
    </location>
</feature>
<feature type="region of interest" description="Disordered" evidence="1">
    <location>
        <begin position="183"/>
        <end position="237"/>
    </location>
</feature>
<feature type="domain" description="Restriction endonuclease type II-like" evidence="2">
    <location>
        <begin position="1238"/>
        <end position="1330"/>
    </location>
</feature>
<sequence>MNAAARNSSARETVADPARPLTDQDAHDGAVRGSASATGGSTTLARPTLVEPPTTAELVEDAVRSWRASLVELAGGSSLADIGLLGDAVVDLTAAHPSGVAQLFAGRPTRLSNLFREGASLPAARRRARAVVVRSQEHAQRYGVAPTYLAIGVTTWTEGEPSRLPTDDVAALAHVAGTTYSRTIDGATGLPAGPTAGDPGDPSQTATTPPTAGGAVGQGDGPARDGAEGTDAEPALPRTVRAPVLLRPLTLTPRGDSETDYDLTLEPTVEINPVLARTLRAHGGLIDPVTLARSAFTPAGFDPSDALARITAVGKAVLGDFELAQRVLVGTFVHPGQVLVDDLDELASGLERHEVVAALAGSEEAATALARELPAPRVGDADPTQERGVGDLDPAQRHVIDALATGSHLFVDAPPGADTSGTIAAVVAEAAASGRSILYVPGHRRSAETLATRLTALGLDGLLLDIAPEPTWRTTASHRLLGAMAAEAETVDTDSVARVRDGLLGARAQLSGYIESLHLVREPWGVSAYAALQALARLTAQRPAPGTTVRLGPEVTIRIGPERRAELSARLVRAAQVGAFTLRSTSTPWFGADITSAENAQDALVRVERLSGHTLPQLRDQVASVATTTGLTPATTVRQWGDQLRMLGGMRGTLDAFQPMIFERTATDLVEATGTREWRAANGIDMGWAHRRRLRRQAKDMLRPGVRVPDLHAALIEVQAQRAVWQAQCPRGGWPTLPEGLAAIEDTYEAVRIDLEYLDPVLATTPVGSDLLDLPISELAARLAALGEDQEALENLPARTSALRTLRDEGLGDLLDDLSARRVEPELVGPELDLAWWSSVFEQILAQDPALAGQDGAGLEALAGRFRDLDRTHVAALSAPVRLAVREHLGAAMRDHRAEAESLFTELLEGRMTSLRDAHERYPEVLRRLRPCVVASPTLVPHLFTPTRTVDLVILDAAQHIPVELVLSSIARGRQVVVFGDPRAASGSTVGELAAILPTVALSAGGTRRDPYLTAFLAAHGYEGVLRPSPLPRAEPLVHLDLVDGAGMPDPASGAVESTQAEVDRVVEIAIEHAMTRPEESLAIVTVSSVHADRIRDALLGEVRQNPALAVFFSGARAEPVVVAEVSGVAGLSRDTIVLSVGYGRTPHGRVLHRFGVLNAPGGDAMLLDTLGSTRRRLHVVTCFTASDLDPERLRGHGAKLLAEVLDLAEQRNGRADQVTLGNGVDVGGNPDRLVIDLAERLWRAGLVVETDYGVVGGDRIPLVVGHPDIPGELLVAVLTDDDAYVAERSVRVRDRQLAERLERTGWVVAQVWSAAAFLDPAKEAERIRRVVQAVRDARLPELGGIAQTGGGDRIVVVPVVADDEFGTD</sequence>
<evidence type="ECO:0000313" key="5">
    <source>
        <dbReference type="Proteomes" id="UP000289805"/>
    </source>
</evidence>
<evidence type="ECO:0000313" key="3">
    <source>
        <dbReference type="EMBL" id="RXR26879.1"/>
    </source>
</evidence>
<name>A0A4Q1L0M9_9CELL</name>
<dbReference type="Proteomes" id="UP000290517">
    <property type="component" value="Unassembled WGS sequence"/>
</dbReference>
<evidence type="ECO:0000313" key="4">
    <source>
        <dbReference type="EMBL" id="RXR36279.1"/>
    </source>
</evidence>
<dbReference type="EMBL" id="SDJQ01000004">
    <property type="protein sequence ID" value="RXR36279.1"/>
    <property type="molecule type" value="Genomic_DNA"/>
</dbReference>